<accession>A0A7H8USU6</accession>
<dbReference type="PANTHER" id="PTHR34385">
    <property type="entry name" value="D-ALANYL-D-ALANINE CARBOXYPEPTIDASE"/>
    <property type="match status" value="1"/>
</dbReference>
<dbReference type="AlphaFoldDB" id="A0A7H8USU6"/>
<evidence type="ECO:0000313" key="2">
    <source>
        <dbReference type="EMBL" id="QLB39879.1"/>
    </source>
</evidence>
<dbReference type="Proteomes" id="UP000509660">
    <property type="component" value="Chromosome"/>
</dbReference>
<evidence type="ECO:0000313" key="3">
    <source>
        <dbReference type="EMBL" id="QLB41631.1"/>
    </source>
</evidence>
<protein>
    <submittedName>
        <fullName evidence="2">M15 family metallopeptidase</fullName>
    </submittedName>
</protein>
<dbReference type="EMBL" id="CP055306">
    <property type="protein sequence ID" value="QLB39879.1"/>
    <property type="molecule type" value="Genomic_DNA"/>
</dbReference>
<dbReference type="KEGG" id="mpeg:HV560_01625"/>
<name>A0A7H8USU6_9PAST</name>
<dbReference type="Proteomes" id="UP000509784">
    <property type="component" value="Chromosome"/>
</dbReference>
<dbReference type="RefSeq" id="WP_176807731.1">
    <property type="nucleotide sequence ID" value="NZ_CP055302.1"/>
</dbReference>
<organism evidence="2 4">
    <name type="scientific">Mannheimia pernigra</name>
    <dbReference type="NCBI Taxonomy" id="111844"/>
    <lineage>
        <taxon>Bacteria</taxon>
        <taxon>Pseudomonadati</taxon>
        <taxon>Pseudomonadota</taxon>
        <taxon>Gammaproteobacteria</taxon>
        <taxon>Pasteurellales</taxon>
        <taxon>Pasteurellaceae</taxon>
        <taxon>Mannheimia</taxon>
    </lineage>
</organism>
<reference evidence="4 5" key="1">
    <citation type="submission" date="2020-06" db="EMBL/GenBank/DDBJ databases">
        <title>Mannheimia pernigra sp. nov. isolated from bovine respiratory tract.</title>
        <authorList>
            <person name="Kuhnert P."/>
            <person name="Akarsu-Egger H."/>
        </authorList>
    </citation>
    <scope>NUCLEOTIDE SEQUENCE [LARGE SCALE GENOMIC DNA]</scope>
    <source>
        <strain evidence="3 5">17CN0883</strain>
        <strain evidence="2 4">BNO311</strain>
    </source>
</reference>
<gene>
    <name evidence="2" type="ORF">HV559_02750</name>
    <name evidence="3" type="ORF">HV560_01625</name>
</gene>
<dbReference type="InterPro" id="IPR003709">
    <property type="entry name" value="VanY-like_core_dom"/>
</dbReference>
<sequence length="220" mass="25072">MEKIATLLTGKSREHLVILPNSLSDKHYLQPEVVKAFLALQYAAKEEGFNLQVASTFRDFERQKLIWNAKFNGERKVHDDNGVAIEMTALSDLEKCKAILRWSAVPGASRHHWGTDIDVFDPELLPKNTSLLLEPWEYLAGGYFAELTKWLQTNAEKFGFYFPFDGTRGGVGFEPWHISYYPISNEYEKCLSYEILAAAWQGEDVAGKTCLLANFDELLK</sequence>
<proteinExistence type="predicted"/>
<evidence type="ECO:0000313" key="5">
    <source>
        <dbReference type="Proteomes" id="UP000509784"/>
    </source>
</evidence>
<evidence type="ECO:0000313" key="4">
    <source>
        <dbReference type="Proteomes" id="UP000509660"/>
    </source>
</evidence>
<dbReference type="CDD" id="cd14847">
    <property type="entry name" value="DD-carboxypeptidase_like"/>
    <property type="match status" value="1"/>
</dbReference>
<dbReference type="Pfam" id="PF02557">
    <property type="entry name" value="VanY"/>
    <property type="match status" value="1"/>
</dbReference>
<dbReference type="Gene3D" id="3.30.1380.10">
    <property type="match status" value="1"/>
</dbReference>
<dbReference type="EMBL" id="CP055305">
    <property type="protein sequence ID" value="QLB41631.1"/>
    <property type="molecule type" value="Genomic_DNA"/>
</dbReference>
<accession>A0A7H8UQE8</accession>
<dbReference type="SUPFAM" id="SSF55166">
    <property type="entry name" value="Hedgehog/DD-peptidase"/>
    <property type="match status" value="1"/>
</dbReference>
<dbReference type="GO" id="GO:0008233">
    <property type="term" value="F:peptidase activity"/>
    <property type="evidence" value="ECO:0007669"/>
    <property type="project" value="InterPro"/>
</dbReference>
<dbReference type="InterPro" id="IPR052179">
    <property type="entry name" value="DD-CPase-like"/>
</dbReference>
<keyword evidence="4" id="KW-1185">Reference proteome</keyword>
<dbReference type="InterPro" id="IPR009045">
    <property type="entry name" value="Zn_M74/Hedgehog-like"/>
</dbReference>
<evidence type="ECO:0000259" key="1">
    <source>
        <dbReference type="Pfam" id="PF02557"/>
    </source>
</evidence>
<dbReference type="PANTHER" id="PTHR34385:SF1">
    <property type="entry name" value="PEPTIDOGLYCAN L-ALANYL-D-GLUTAMATE ENDOPEPTIDASE CWLK"/>
    <property type="match status" value="1"/>
</dbReference>
<dbReference type="GO" id="GO:0006508">
    <property type="term" value="P:proteolysis"/>
    <property type="evidence" value="ECO:0007669"/>
    <property type="project" value="InterPro"/>
</dbReference>
<feature type="domain" description="D-alanyl-D-alanine carboxypeptidase-like core" evidence="1">
    <location>
        <begin position="26"/>
        <end position="182"/>
    </location>
</feature>